<accession>A0AAW1KLY4</accession>
<evidence type="ECO:0000313" key="1">
    <source>
        <dbReference type="EMBL" id="KAK9720438.1"/>
    </source>
</evidence>
<protein>
    <recommendedName>
        <fullName evidence="3">Gag protein</fullName>
    </recommendedName>
</protein>
<comment type="caution">
    <text evidence="1">The sequence shown here is derived from an EMBL/GenBank/DDBJ whole genome shotgun (WGS) entry which is preliminary data.</text>
</comment>
<evidence type="ECO:0008006" key="3">
    <source>
        <dbReference type="Google" id="ProtNLM"/>
    </source>
</evidence>
<dbReference type="EMBL" id="JASPKY010000210">
    <property type="protein sequence ID" value="KAK9720438.1"/>
    <property type="molecule type" value="Genomic_DNA"/>
</dbReference>
<reference evidence="1 2" key="1">
    <citation type="journal article" date="2024" name="BMC Genomics">
        <title>De novo assembly and annotation of Popillia japonica's genome with initial clues to its potential as an invasive pest.</title>
        <authorList>
            <person name="Cucini C."/>
            <person name="Boschi S."/>
            <person name="Funari R."/>
            <person name="Cardaioli E."/>
            <person name="Iannotti N."/>
            <person name="Marturano G."/>
            <person name="Paoli F."/>
            <person name="Bruttini M."/>
            <person name="Carapelli A."/>
            <person name="Frati F."/>
            <person name="Nardi F."/>
        </authorList>
    </citation>
    <scope>NUCLEOTIDE SEQUENCE [LARGE SCALE GENOMIC DNA]</scope>
    <source>
        <strain evidence="1">DMR45628</strain>
    </source>
</reference>
<keyword evidence="2" id="KW-1185">Reference proteome</keyword>
<name>A0AAW1KLY4_POPJA</name>
<organism evidence="1 2">
    <name type="scientific">Popillia japonica</name>
    <name type="common">Japanese beetle</name>
    <dbReference type="NCBI Taxonomy" id="7064"/>
    <lineage>
        <taxon>Eukaryota</taxon>
        <taxon>Metazoa</taxon>
        <taxon>Ecdysozoa</taxon>
        <taxon>Arthropoda</taxon>
        <taxon>Hexapoda</taxon>
        <taxon>Insecta</taxon>
        <taxon>Pterygota</taxon>
        <taxon>Neoptera</taxon>
        <taxon>Endopterygota</taxon>
        <taxon>Coleoptera</taxon>
        <taxon>Polyphaga</taxon>
        <taxon>Scarabaeiformia</taxon>
        <taxon>Scarabaeidae</taxon>
        <taxon>Rutelinae</taxon>
        <taxon>Popillia</taxon>
    </lineage>
</organism>
<proteinExistence type="predicted"/>
<sequence>MVRTRRLSYDMAVQLSEDQFRELIRTAQPQPRHRHFTQCTARFDGTRTQAAVTEFLTAIKIFKSVKKITDADALTGLPLLLTGEASTWWNGIKSTVTTFQDATQAIQLAFAPQRPNFKVFSEIFACT</sequence>
<dbReference type="Proteomes" id="UP001458880">
    <property type="component" value="Unassembled WGS sequence"/>
</dbReference>
<evidence type="ECO:0000313" key="2">
    <source>
        <dbReference type="Proteomes" id="UP001458880"/>
    </source>
</evidence>
<gene>
    <name evidence="1" type="ORF">QE152_g22045</name>
</gene>
<dbReference type="AlphaFoldDB" id="A0AAW1KLY4"/>